<comment type="subcellular location">
    <subcellularLocation>
        <location evidence="1">Cell membrane</location>
        <topology evidence="1">Multi-pass membrane protein</topology>
    </subcellularLocation>
</comment>
<feature type="compositionally biased region" description="Low complexity" evidence="6">
    <location>
        <begin position="394"/>
        <end position="404"/>
    </location>
</feature>
<dbReference type="STRING" id="1619308.B5808_02705"/>
<dbReference type="GO" id="GO:0005886">
    <property type="term" value="C:plasma membrane"/>
    <property type="evidence" value="ECO:0007669"/>
    <property type="project" value="UniProtKB-SubCell"/>
</dbReference>
<evidence type="ECO:0000256" key="5">
    <source>
        <dbReference type="ARBA" id="ARBA00023136"/>
    </source>
</evidence>
<dbReference type="RefSeq" id="WP_085018197.1">
    <property type="nucleotide sequence ID" value="NZ_BMHD01000001.1"/>
</dbReference>
<feature type="transmembrane region" description="Helical" evidence="7">
    <location>
        <begin position="183"/>
        <end position="206"/>
    </location>
</feature>
<evidence type="ECO:0000256" key="6">
    <source>
        <dbReference type="SAM" id="MobiDB-lite"/>
    </source>
</evidence>
<feature type="compositionally biased region" description="Basic and acidic residues" evidence="6">
    <location>
        <begin position="384"/>
        <end position="393"/>
    </location>
</feature>
<organism evidence="8 9">
    <name type="scientific">Cnuibacter physcomitrellae</name>
    <dbReference type="NCBI Taxonomy" id="1619308"/>
    <lineage>
        <taxon>Bacteria</taxon>
        <taxon>Bacillati</taxon>
        <taxon>Actinomycetota</taxon>
        <taxon>Actinomycetes</taxon>
        <taxon>Micrococcales</taxon>
        <taxon>Microbacteriaceae</taxon>
        <taxon>Cnuibacter</taxon>
    </lineage>
</organism>
<keyword evidence="2" id="KW-1003">Cell membrane</keyword>
<feature type="transmembrane region" description="Helical" evidence="7">
    <location>
        <begin position="263"/>
        <end position="282"/>
    </location>
</feature>
<feature type="transmembrane region" description="Helical" evidence="7">
    <location>
        <begin position="73"/>
        <end position="93"/>
    </location>
</feature>
<gene>
    <name evidence="8" type="ORF">B5808_02705</name>
</gene>
<evidence type="ECO:0000256" key="7">
    <source>
        <dbReference type="SAM" id="Phobius"/>
    </source>
</evidence>
<dbReference type="PANTHER" id="PTHR30213:SF1">
    <property type="entry name" value="INNER MEMBRANE PROTEIN YHJD"/>
    <property type="match status" value="1"/>
</dbReference>
<keyword evidence="9" id="KW-1185">Reference proteome</keyword>
<keyword evidence="3 7" id="KW-0812">Transmembrane</keyword>
<evidence type="ECO:0000256" key="4">
    <source>
        <dbReference type="ARBA" id="ARBA00022989"/>
    </source>
</evidence>
<evidence type="ECO:0000313" key="8">
    <source>
        <dbReference type="EMBL" id="ARJ04257.1"/>
    </source>
</evidence>
<evidence type="ECO:0000256" key="3">
    <source>
        <dbReference type="ARBA" id="ARBA00022692"/>
    </source>
</evidence>
<evidence type="ECO:0000256" key="2">
    <source>
        <dbReference type="ARBA" id="ARBA00022475"/>
    </source>
</evidence>
<dbReference type="Pfam" id="PF03631">
    <property type="entry name" value="Virul_fac_BrkB"/>
    <property type="match status" value="1"/>
</dbReference>
<dbReference type="PANTHER" id="PTHR30213">
    <property type="entry name" value="INNER MEMBRANE PROTEIN YHJD"/>
    <property type="match status" value="1"/>
</dbReference>
<dbReference type="Proteomes" id="UP000192775">
    <property type="component" value="Chromosome"/>
</dbReference>
<dbReference type="EMBL" id="CP020715">
    <property type="protein sequence ID" value="ARJ04257.1"/>
    <property type="molecule type" value="Genomic_DNA"/>
</dbReference>
<dbReference type="KEGG" id="cphy:B5808_02705"/>
<dbReference type="InterPro" id="IPR017039">
    <property type="entry name" value="Virul_fac_BrkB"/>
</dbReference>
<sequence>MAEAEQRAEDPQVDDQARLTERIQDRLQERFQEPIETVTRVTERTLALFPVRVWRRFLVGNGFVLSAGMSYQALFAVFAGVYVVFAVAGIWLVQSPETMEALIDVINTYVPGLIGDEGVITTAAIREIATSTTSVLTVTGLVAVVILFWTATSWITYSRLAMRSIFRLPRDERPYVLLKARDFLVALAFGLMLLFTAVLSVVSTAAVDWLLDLVGVETRGWIQSLLAGAAGLALVFVVDTAALVTLFRFLARARIRFRRMLPGAFAGAFALVLLQAGGGRLLSGATQNPLLSSFVVFIAMLLWFRIISVIALVAGAWIAVAVEDRGEELYTEAERALLERDALLVAARVRVREAEAALAAARWWQVPLARRRLDAARRELDELLPDRDRRDGAAGRPAAPQHDG</sequence>
<feature type="region of interest" description="Disordered" evidence="6">
    <location>
        <begin position="384"/>
        <end position="404"/>
    </location>
</feature>
<feature type="transmembrane region" description="Helical" evidence="7">
    <location>
        <begin position="226"/>
        <end position="251"/>
    </location>
</feature>
<name>A0A1X9LGK1_9MICO</name>
<feature type="transmembrane region" description="Helical" evidence="7">
    <location>
        <begin position="141"/>
        <end position="162"/>
    </location>
</feature>
<reference evidence="8 9" key="1">
    <citation type="submission" date="2017-04" db="EMBL/GenBank/DDBJ databases">
        <authorList>
            <person name="Afonso C.L."/>
            <person name="Miller P.J."/>
            <person name="Scott M.A."/>
            <person name="Spackman E."/>
            <person name="Goraichik I."/>
            <person name="Dimitrov K.M."/>
            <person name="Suarez D.L."/>
            <person name="Swayne D.E."/>
        </authorList>
    </citation>
    <scope>NUCLEOTIDE SEQUENCE [LARGE SCALE GENOMIC DNA]</scope>
    <source>
        <strain evidence="9">XA(T)</strain>
    </source>
</reference>
<protein>
    <submittedName>
        <fullName evidence="8">Uncharacterized protein</fullName>
    </submittedName>
</protein>
<dbReference type="AlphaFoldDB" id="A0A1X9LGK1"/>
<accession>A0A1X9LGK1</accession>
<keyword evidence="5 7" id="KW-0472">Membrane</keyword>
<evidence type="ECO:0000313" key="9">
    <source>
        <dbReference type="Proteomes" id="UP000192775"/>
    </source>
</evidence>
<proteinExistence type="predicted"/>
<keyword evidence="4 7" id="KW-1133">Transmembrane helix</keyword>
<evidence type="ECO:0000256" key="1">
    <source>
        <dbReference type="ARBA" id="ARBA00004651"/>
    </source>
</evidence>
<feature type="transmembrane region" description="Helical" evidence="7">
    <location>
        <begin position="294"/>
        <end position="320"/>
    </location>
</feature>